<evidence type="ECO:0000313" key="1">
    <source>
        <dbReference type="EMBL" id="KLV09893.1"/>
    </source>
</evidence>
<protein>
    <submittedName>
        <fullName evidence="1">Uncharacterized protein</fullName>
    </submittedName>
</protein>
<proteinExistence type="predicted"/>
<comment type="caution">
    <text evidence="1">The sequence shown here is derived from an EMBL/GenBank/DDBJ whole genome shotgun (WGS) entry which is preliminary data.</text>
</comment>
<gene>
    <name evidence="1" type="ORF">ABT57_09460</name>
</gene>
<keyword evidence="2" id="KW-1185">Reference proteome</keyword>
<dbReference type="RefSeq" id="WP_047884982.1">
    <property type="nucleotide sequence ID" value="NZ_CP071326.1"/>
</dbReference>
<dbReference type="Proteomes" id="UP000035909">
    <property type="component" value="Unassembled WGS sequence"/>
</dbReference>
<dbReference type="OrthoDB" id="5827779at2"/>
<sequence length="136" mass="15479">MSLIKVPSPALRKLISTPDISLSQWDERCYSLGKGGVAARLHYQSLADDTLIDWHDVGVKVSINRVSRHSLYFETDHRLPPTASYQLYLHSVGRVDGYVRLDPDSSNKKHPARYQYQFVLDHWLNEQQVAGMAGLD</sequence>
<dbReference type="PATRIC" id="fig|320778.3.peg.2061"/>
<dbReference type="EMBL" id="LDOU01000007">
    <property type="protein sequence ID" value="KLV09893.1"/>
    <property type="molecule type" value="Genomic_DNA"/>
</dbReference>
<accession>A0A0J1HE52</accession>
<reference evidence="1 2" key="1">
    <citation type="submission" date="2015-05" db="EMBL/GenBank/DDBJ databases">
        <title>Photobacterium galathea sp. nov.</title>
        <authorList>
            <person name="Machado H."/>
            <person name="Gram L."/>
        </authorList>
    </citation>
    <scope>NUCLEOTIDE SEQUENCE [LARGE SCALE GENOMIC DNA]</scope>
    <source>
        <strain evidence="1 2">DSM 22954</strain>
    </source>
</reference>
<dbReference type="AlphaFoldDB" id="A0A0J1HE52"/>
<organism evidence="1 2">
    <name type="scientific">Photobacterium ganghwense</name>
    <dbReference type="NCBI Taxonomy" id="320778"/>
    <lineage>
        <taxon>Bacteria</taxon>
        <taxon>Pseudomonadati</taxon>
        <taxon>Pseudomonadota</taxon>
        <taxon>Gammaproteobacteria</taxon>
        <taxon>Vibrionales</taxon>
        <taxon>Vibrionaceae</taxon>
        <taxon>Photobacterium</taxon>
    </lineage>
</organism>
<evidence type="ECO:0000313" key="2">
    <source>
        <dbReference type="Proteomes" id="UP000035909"/>
    </source>
</evidence>
<name>A0A0J1HE52_9GAMM</name>